<dbReference type="InterPro" id="IPR056599">
    <property type="entry name" value="AAA_lid_fung"/>
</dbReference>
<dbReference type="Proteomes" id="UP001283341">
    <property type="component" value="Unassembled WGS sequence"/>
</dbReference>
<proteinExistence type="predicted"/>
<dbReference type="AlphaFoldDB" id="A0AAE0I5D1"/>
<dbReference type="PANTHER" id="PTHR46411">
    <property type="entry name" value="FAMILY ATPASE, PUTATIVE-RELATED"/>
    <property type="match status" value="1"/>
</dbReference>
<dbReference type="GO" id="GO:0016887">
    <property type="term" value="F:ATP hydrolysis activity"/>
    <property type="evidence" value="ECO:0007669"/>
    <property type="project" value="InterPro"/>
</dbReference>
<evidence type="ECO:0000259" key="2">
    <source>
        <dbReference type="SMART" id="SM00382"/>
    </source>
</evidence>
<dbReference type="Gene3D" id="3.40.50.300">
    <property type="entry name" value="P-loop containing nucleotide triphosphate hydrolases"/>
    <property type="match status" value="1"/>
</dbReference>
<gene>
    <name evidence="3" type="ORF">B0H66DRAFT_248120</name>
</gene>
<dbReference type="Pfam" id="PF00004">
    <property type="entry name" value="AAA"/>
    <property type="match status" value="1"/>
</dbReference>
<reference evidence="3" key="2">
    <citation type="submission" date="2023-06" db="EMBL/GenBank/DDBJ databases">
        <authorList>
            <consortium name="Lawrence Berkeley National Laboratory"/>
            <person name="Haridas S."/>
            <person name="Hensen N."/>
            <person name="Bonometti L."/>
            <person name="Westerberg I."/>
            <person name="Brannstrom I.O."/>
            <person name="Guillou S."/>
            <person name="Cros-Aarteil S."/>
            <person name="Calhoun S."/>
            <person name="Kuo A."/>
            <person name="Mondo S."/>
            <person name="Pangilinan J."/>
            <person name="Riley R."/>
            <person name="Labutti K."/>
            <person name="Andreopoulos B."/>
            <person name="Lipzen A."/>
            <person name="Chen C."/>
            <person name="Yanf M."/>
            <person name="Daum C."/>
            <person name="Ng V."/>
            <person name="Clum A."/>
            <person name="Steindorff A."/>
            <person name="Ohm R."/>
            <person name="Martin F."/>
            <person name="Silar P."/>
            <person name="Natvig D."/>
            <person name="Lalanne C."/>
            <person name="Gautier V."/>
            <person name="Ament-Velasquez S.L."/>
            <person name="Kruys A."/>
            <person name="Hutchinson M.I."/>
            <person name="Powell A.J."/>
            <person name="Barry K."/>
            <person name="Miller A.N."/>
            <person name="Grigoriev I.V."/>
            <person name="Debuchy R."/>
            <person name="Gladieux P."/>
            <person name="Thoren M.H."/>
            <person name="Johannesson H."/>
        </authorList>
    </citation>
    <scope>NUCLEOTIDE SEQUENCE</scope>
    <source>
        <strain evidence="3">CBS 118394</strain>
    </source>
</reference>
<dbReference type="PANTHER" id="PTHR46411:SF2">
    <property type="entry name" value="AAA+ ATPASE DOMAIN-CONTAINING PROTEIN"/>
    <property type="match status" value="1"/>
</dbReference>
<dbReference type="InterPro" id="IPR003593">
    <property type="entry name" value="AAA+_ATPase"/>
</dbReference>
<sequence>MRIRNLEEQLLQLEEAVRGMPSDFRVKRKKKKFEVHRHSIQRSSIGQFRITARYFDVPVEQRPAIELLVADPMVKSAASGDFGPPARRTTGLDDATGSPQVPERIRIRSRQLIAHFDRLVRGDMSKLTQEFENKGRTEHSPVLFLRPFKFFTTYEKQIRDSVQEVQDLINREAEELAAMDEEARRKFDHDREYNNQDLLEDLKLLVMVLDTDLKPVFDLRHHIRNATLTEIEYLDLWHLFERGDYVISKSSPDFAYRVVNYTGGRDILVDRTGKEENDKARRNARVDGFLVECFSLTYNGSDYVPTLKKISIRKFRGRQPISSLPVYPLKFDPNAHYVRKRLIEQGNQYLDLTCSPFCHRVLTGETLDEPSHNVDGQVIVDVSLAVNNMVEWRPKTNIAEDELTLGDERETHEPSYCSHDRSLEGCCGADRIQKDLEMDKLDLNSYLRDHGRLLGPRRVDEISEDERVILPHCIHGFVLRSRQWVTLRTADLSEVKFENEFDDLILPEKHKRTVQALVQTHESARTKSAGSATVASALDLVKGKGAGLILLLHGEPGVGKTLTAECVADVTKRPLYPITCGDIGETAMEVEKNLQYNFKLAHKWGCVLLLDEADVFLAKRNKTDLRRNAVTSVFLRSLEYYAGILFLTTNRVGSIDPAFKSRIHMSLFYPHIDLETTLRLYEVFIRRTKEEQERSGSFLFKINQKQLLRFAERHFRKLEKRGLGTWNGRQIRNAFQTAIALAEHESQQSEPSEPRPVLGKRQFHIVADGSEEFDHYLYQTLGAIDSDIASREQLRSDRFTSGGGQSTQMSSATTSTSKPAYQMVRVNAQRTKNRESTDESDEDSDDDNSDEESDDESLSMRGLIVPGVAGGRSSALGRQGRAKNSPTTGSIEEYEEYLRQKRNKK</sequence>
<name>A0AAE0I5D1_9PEZI</name>
<dbReference type="EMBL" id="JAUEDM010000004">
    <property type="protein sequence ID" value="KAK3318705.1"/>
    <property type="molecule type" value="Genomic_DNA"/>
</dbReference>
<feature type="region of interest" description="Disordered" evidence="1">
    <location>
        <begin position="797"/>
        <end position="905"/>
    </location>
</feature>
<dbReference type="InterPro" id="IPR003959">
    <property type="entry name" value="ATPase_AAA_core"/>
</dbReference>
<evidence type="ECO:0000313" key="3">
    <source>
        <dbReference type="EMBL" id="KAK3318705.1"/>
    </source>
</evidence>
<dbReference type="SMART" id="SM00382">
    <property type="entry name" value="AAA"/>
    <property type="match status" value="1"/>
</dbReference>
<evidence type="ECO:0000313" key="4">
    <source>
        <dbReference type="Proteomes" id="UP001283341"/>
    </source>
</evidence>
<keyword evidence="4" id="KW-1185">Reference proteome</keyword>
<dbReference type="SUPFAM" id="SSF52540">
    <property type="entry name" value="P-loop containing nucleoside triphosphate hydrolases"/>
    <property type="match status" value="1"/>
</dbReference>
<protein>
    <recommendedName>
        <fullName evidence="2">AAA+ ATPase domain-containing protein</fullName>
    </recommendedName>
</protein>
<organism evidence="3 4">
    <name type="scientific">Apodospora peruviana</name>
    <dbReference type="NCBI Taxonomy" id="516989"/>
    <lineage>
        <taxon>Eukaryota</taxon>
        <taxon>Fungi</taxon>
        <taxon>Dikarya</taxon>
        <taxon>Ascomycota</taxon>
        <taxon>Pezizomycotina</taxon>
        <taxon>Sordariomycetes</taxon>
        <taxon>Sordariomycetidae</taxon>
        <taxon>Sordariales</taxon>
        <taxon>Lasiosphaeriaceae</taxon>
        <taxon>Apodospora</taxon>
    </lineage>
</organism>
<feature type="compositionally biased region" description="Low complexity" evidence="1">
    <location>
        <begin position="806"/>
        <end position="817"/>
    </location>
</feature>
<dbReference type="GO" id="GO:0005524">
    <property type="term" value="F:ATP binding"/>
    <property type="evidence" value="ECO:0007669"/>
    <property type="project" value="InterPro"/>
</dbReference>
<dbReference type="CDD" id="cd19481">
    <property type="entry name" value="RecA-like_protease"/>
    <property type="match status" value="1"/>
</dbReference>
<dbReference type="Pfam" id="PF22942">
    <property type="entry name" value="DUF7025"/>
    <property type="match status" value="1"/>
</dbReference>
<dbReference type="InterPro" id="IPR054289">
    <property type="entry name" value="DUF7025"/>
</dbReference>
<reference evidence="3" key="1">
    <citation type="journal article" date="2023" name="Mol. Phylogenet. Evol.">
        <title>Genome-scale phylogeny and comparative genomics of the fungal order Sordariales.</title>
        <authorList>
            <person name="Hensen N."/>
            <person name="Bonometti L."/>
            <person name="Westerberg I."/>
            <person name="Brannstrom I.O."/>
            <person name="Guillou S."/>
            <person name="Cros-Aarteil S."/>
            <person name="Calhoun S."/>
            <person name="Haridas S."/>
            <person name="Kuo A."/>
            <person name="Mondo S."/>
            <person name="Pangilinan J."/>
            <person name="Riley R."/>
            <person name="LaButti K."/>
            <person name="Andreopoulos B."/>
            <person name="Lipzen A."/>
            <person name="Chen C."/>
            <person name="Yan M."/>
            <person name="Daum C."/>
            <person name="Ng V."/>
            <person name="Clum A."/>
            <person name="Steindorff A."/>
            <person name="Ohm R.A."/>
            <person name="Martin F."/>
            <person name="Silar P."/>
            <person name="Natvig D.O."/>
            <person name="Lalanne C."/>
            <person name="Gautier V."/>
            <person name="Ament-Velasquez S.L."/>
            <person name="Kruys A."/>
            <person name="Hutchinson M.I."/>
            <person name="Powell A.J."/>
            <person name="Barry K."/>
            <person name="Miller A.N."/>
            <person name="Grigoriev I.V."/>
            <person name="Debuchy R."/>
            <person name="Gladieux P."/>
            <person name="Hiltunen Thoren M."/>
            <person name="Johannesson H."/>
        </authorList>
    </citation>
    <scope>NUCLEOTIDE SEQUENCE</scope>
    <source>
        <strain evidence="3">CBS 118394</strain>
    </source>
</reference>
<feature type="region of interest" description="Disordered" evidence="1">
    <location>
        <begin position="79"/>
        <end position="101"/>
    </location>
</feature>
<accession>A0AAE0I5D1</accession>
<feature type="compositionally biased region" description="Acidic residues" evidence="1">
    <location>
        <begin position="838"/>
        <end position="857"/>
    </location>
</feature>
<feature type="domain" description="AAA+ ATPase" evidence="2">
    <location>
        <begin position="546"/>
        <end position="673"/>
    </location>
</feature>
<dbReference type="InterPro" id="IPR027417">
    <property type="entry name" value="P-loop_NTPase"/>
</dbReference>
<dbReference type="Pfam" id="PF23232">
    <property type="entry name" value="AAA_lid_13"/>
    <property type="match status" value="1"/>
</dbReference>
<comment type="caution">
    <text evidence="3">The sequence shown here is derived from an EMBL/GenBank/DDBJ whole genome shotgun (WGS) entry which is preliminary data.</text>
</comment>
<evidence type="ECO:0000256" key="1">
    <source>
        <dbReference type="SAM" id="MobiDB-lite"/>
    </source>
</evidence>